<dbReference type="InterPro" id="IPR012162">
    <property type="entry name" value="PNPase"/>
</dbReference>
<dbReference type="Pfam" id="PF01138">
    <property type="entry name" value="RNase_PH"/>
    <property type="match status" value="2"/>
</dbReference>
<evidence type="ECO:0000256" key="1">
    <source>
        <dbReference type="ARBA" id="ARBA00007404"/>
    </source>
</evidence>
<dbReference type="Gene3D" id="3.30.230.70">
    <property type="entry name" value="GHMP Kinase, N-terminal domain"/>
    <property type="match status" value="2"/>
</dbReference>
<dbReference type="InterPro" id="IPR020568">
    <property type="entry name" value="Ribosomal_Su5_D2-typ_SF"/>
</dbReference>
<dbReference type="EMBL" id="PFOB01000019">
    <property type="protein sequence ID" value="PIZ63511.1"/>
    <property type="molecule type" value="Genomic_DNA"/>
</dbReference>
<dbReference type="EC" id="2.7.7.8" evidence="5"/>
<dbReference type="InterPro" id="IPR027408">
    <property type="entry name" value="PNPase/RNase_PH_dom_sf"/>
</dbReference>
<dbReference type="GO" id="GO:0000175">
    <property type="term" value="F:3'-5'-RNA exonuclease activity"/>
    <property type="evidence" value="ECO:0007669"/>
    <property type="project" value="TreeGrafter"/>
</dbReference>
<dbReference type="InterPro" id="IPR001247">
    <property type="entry name" value="ExoRNase_PH_dom1"/>
</dbReference>
<dbReference type="GO" id="GO:0003729">
    <property type="term" value="F:mRNA binding"/>
    <property type="evidence" value="ECO:0007669"/>
    <property type="project" value="UniProtKB-ARBA"/>
</dbReference>
<protein>
    <recommendedName>
        <fullName evidence="5">Polyribonucleotide nucleotidyltransferase</fullName>
        <ecNumber evidence="5">2.7.7.8</ecNumber>
    </recommendedName>
    <alternativeName>
        <fullName evidence="5">Polynucleotide phosphorylase</fullName>
        <shortName evidence="5">PNPase</shortName>
    </alternativeName>
</protein>
<dbReference type="InterPro" id="IPR012340">
    <property type="entry name" value="NA-bd_OB-fold"/>
</dbReference>
<dbReference type="Gene3D" id="3.30.1370.10">
    <property type="entry name" value="K Homology domain, type 1"/>
    <property type="match status" value="1"/>
</dbReference>
<reference evidence="9" key="1">
    <citation type="submission" date="2017-09" db="EMBL/GenBank/DDBJ databases">
        <title>Depth-based differentiation of microbial function through sediment-hosted aquifers and enrichment of novel symbionts in the deep terrestrial subsurface.</title>
        <authorList>
            <person name="Probst A.J."/>
            <person name="Ladd B."/>
            <person name="Jarett J.K."/>
            <person name="Geller-Mcgrath D.E."/>
            <person name="Sieber C.M.K."/>
            <person name="Emerson J.B."/>
            <person name="Anantharaman K."/>
            <person name="Thomas B.C."/>
            <person name="Malmstrom R."/>
            <person name="Stieglmeier M."/>
            <person name="Klingl A."/>
            <person name="Woyke T."/>
            <person name="Ryan C.M."/>
            <person name="Banfield J.F."/>
        </authorList>
    </citation>
    <scope>NUCLEOTIDE SEQUENCE [LARGE SCALE GENOMIC DNA]</scope>
</reference>
<dbReference type="GO" id="GO:0006396">
    <property type="term" value="P:RNA processing"/>
    <property type="evidence" value="ECO:0007669"/>
    <property type="project" value="InterPro"/>
</dbReference>
<dbReference type="InterPro" id="IPR004088">
    <property type="entry name" value="KH_dom_type_1"/>
</dbReference>
<comment type="function">
    <text evidence="5">Involved in mRNA degradation. Catalyzes the phosphorolysis of single-stranded polyribonucleotides processively in the 3'- to 5'-direction.</text>
</comment>
<gene>
    <name evidence="5" type="primary">pnp</name>
    <name evidence="8" type="ORF">COY16_01635</name>
</gene>
<dbReference type="Proteomes" id="UP000228503">
    <property type="component" value="Unassembled WGS sequence"/>
</dbReference>
<dbReference type="SMART" id="SM00316">
    <property type="entry name" value="S1"/>
    <property type="match status" value="1"/>
</dbReference>
<evidence type="ECO:0000313" key="8">
    <source>
        <dbReference type="EMBL" id="PIZ63511.1"/>
    </source>
</evidence>
<dbReference type="FunFam" id="2.40.50.140:FF:000051">
    <property type="entry name" value="RNA-binding transcriptional accessory protein"/>
    <property type="match status" value="1"/>
</dbReference>
<feature type="compositionally biased region" description="Basic and acidic residues" evidence="6">
    <location>
        <begin position="724"/>
        <end position="735"/>
    </location>
</feature>
<organism evidence="8 9">
    <name type="scientific">Candidatus Roizmanbacteria bacterium CG_4_10_14_0_2_um_filter_39_13</name>
    <dbReference type="NCBI Taxonomy" id="1974825"/>
    <lineage>
        <taxon>Bacteria</taxon>
        <taxon>Candidatus Roizmaniibacteriota</taxon>
    </lineage>
</organism>
<feature type="binding site" evidence="5">
    <location>
        <position position="498"/>
    </location>
    <ligand>
        <name>Mg(2+)</name>
        <dbReference type="ChEBI" id="CHEBI:18420"/>
    </ligand>
</feature>
<comment type="similarity">
    <text evidence="1 5">Belongs to the polyribonucleotide nucleotidyltransferase family.</text>
</comment>
<dbReference type="SUPFAM" id="SSF54211">
    <property type="entry name" value="Ribosomal protein S5 domain 2-like"/>
    <property type="match status" value="2"/>
</dbReference>
<dbReference type="SUPFAM" id="SSF54791">
    <property type="entry name" value="Eukaryotic type KH-domain (KH-domain type I)"/>
    <property type="match status" value="1"/>
</dbReference>
<dbReference type="PANTHER" id="PTHR11252:SF0">
    <property type="entry name" value="POLYRIBONUCLEOTIDE NUCLEOTIDYLTRANSFERASE 1, MITOCHONDRIAL"/>
    <property type="match status" value="1"/>
</dbReference>
<evidence type="ECO:0000256" key="2">
    <source>
        <dbReference type="ARBA" id="ARBA00022679"/>
    </source>
</evidence>
<evidence type="ECO:0000313" key="9">
    <source>
        <dbReference type="Proteomes" id="UP000228503"/>
    </source>
</evidence>
<keyword evidence="5" id="KW-0479">Metal-binding</keyword>
<keyword evidence="5" id="KW-0963">Cytoplasm</keyword>
<evidence type="ECO:0000256" key="4">
    <source>
        <dbReference type="ARBA" id="ARBA00022884"/>
    </source>
</evidence>
<dbReference type="GO" id="GO:0005829">
    <property type="term" value="C:cytosol"/>
    <property type="evidence" value="ECO:0007669"/>
    <property type="project" value="TreeGrafter"/>
</dbReference>
<dbReference type="Pfam" id="PF03725">
    <property type="entry name" value="RNase_PH_C"/>
    <property type="match status" value="1"/>
</dbReference>
<dbReference type="InterPro" id="IPR036345">
    <property type="entry name" value="ExoRNase_PH_dom2_sf"/>
</dbReference>
<keyword evidence="5" id="KW-0460">Magnesium</keyword>
<dbReference type="CDD" id="cd11364">
    <property type="entry name" value="RNase_PH_PNPase_2"/>
    <property type="match status" value="1"/>
</dbReference>
<accession>A0A2M7U0B2</accession>
<name>A0A2M7U0B2_9BACT</name>
<dbReference type="InterPro" id="IPR015847">
    <property type="entry name" value="ExoRNase_PH_dom2"/>
</dbReference>
<dbReference type="Gene3D" id="2.40.50.140">
    <property type="entry name" value="Nucleic acid-binding proteins"/>
    <property type="match status" value="1"/>
</dbReference>
<dbReference type="PIRSF" id="PIRSF005499">
    <property type="entry name" value="PNPase"/>
    <property type="match status" value="1"/>
</dbReference>
<sequence length="741" mass="81386">MKQYEKTIDVDGKTLKLQFGTMAKAATSSVFACMGDTCVLVAITIGKENKNLDYFPLQVEYVERLYAGGIIKGSRWVKREGRPTDDAILKGRIIDRSIRPLFPKTYRRELQVVITLMSLDKEHSPEIVSLNAVSAALHASPAPWNGPVAGTRIGYVNGDTDERQTLVINPTQAQDAQSSLDLFVTSNRDNKVMMLETASDELPNEVIQDGIKLAKIENMKLIEMMEQVRKDIGQEKEVVSESVVDEKLKKILTTTFKEDLQGVIDYKLEKEFDDGSYVAKIVEKVVEVTGEDFEEKAIADAIDYLTKKLICSNTIETKKRIDGRGIDEIRKLSAEIGILPRTHGTGMFTRGDTQVLSVATLGAPGLEQLIEGPNGQEEKRYIHHYNFPLYSVGETGRIGFTSRREIGHGALAEKALVPVLPSQKEFPYVIRIVSEVLTSNGSTSMASTCGSSLALMDAGVPIKRPVAGIAMGMMSVSDDNYVILTDIMGIEDFSGEMDFKVTGTTEGVTAVQLDVKNNGLTDEMVDEIMTRAQAARLKIIDVMNKAIAQPKAEISQYAPSIEEIQLNKELIGTVIGPGGKMIRSIIENTGTEINVNDEGLVTVAGVDRAKVAEAIEFIKNLVREIEPGEEFEGTVTRLMAFGAFVEVLPGKEGLVHVSKMSSGFVKDPADIVSVGDKVKVKVNEIDSQGRINLQMTAMPDGTPIVIQEQPQGSDGRRQGGGSYDRGDRNSRPQRRDTRRRF</sequence>
<evidence type="ECO:0000256" key="6">
    <source>
        <dbReference type="SAM" id="MobiDB-lite"/>
    </source>
</evidence>
<dbReference type="Pfam" id="PF00013">
    <property type="entry name" value="KH_1"/>
    <property type="match status" value="1"/>
</dbReference>
<dbReference type="GO" id="GO:0006402">
    <property type="term" value="P:mRNA catabolic process"/>
    <property type="evidence" value="ECO:0007669"/>
    <property type="project" value="UniProtKB-UniRule"/>
</dbReference>
<dbReference type="GO" id="GO:0004654">
    <property type="term" value="F:polyribonucleotide nucleotidyltransferase activity"/>
    <property type="evidence" value="ECO:0007669"/>
    <property type="project" value="UniProtKB-UniRule"/>
</dbReference>
<keyword evidence="2 5" id="KW-0808">Transferase</keyword>
<dbReference type="FunFam" id="3.30.230.70:FF:000001">
    <property type="entry name" value="Polyribonucleotide nucleotidyltransferase"/>
    <property type="match status" value="1"/>
</dbReference>
<dbReference type="InterPro" id="IPR004087">
    <property type="entry name" value="KH_dom"/>
</dbReference>
<dbReference type="PANTHER" id="PTHR11252">
    <property type="entry name" value="POLYRIBONUCLEOTIDE NUCLEOTIDYLTRANSFERASE"/>
    <property type="match status" value="1"/>
</dbReference>
<dbReference type="SUPFAM" id="SSF55666">
    <property type="entry name" value="Ribonuclease PH domain 2-like"/>
    <property type="match status" value="2"/>
</dbReference>
<dbReference type="GO" id="GO:0000287">
    <property type="term" value="F:magnesium ion binding"/>
    <property type="evidence" value="ECO:0007669"/>
    <property type="project" value="UniProtKB-UniRule"/>
</dbReference>
<dbReference type="InterPro" id="IPR036612">
    <property type="entry name" value="KH_dom_type_1_sf"/>
</dbReference>
<comment type="cofactor">
    <cofactor evidence="5">
        <name>Mg(2+)</name>
        <dbReference type="ChEBI" id="CHEBI:18420"/>
    </cofactor>
</comment>
<dbReference type="AlphaFoldDB" id="A0A2M7U0B2"/>
<keyword evidence="4 5" id="KW-0694">RNA-binding</keyword>
<dbReference type="NCBIfam" id="NF008805">
    <property type="entry name" value="PRK11824.1"/>
    <property type="match status" value="1"/>
</dbReference>
<dbReference type="PROSITE" id="PS50126">
    <property type="entry name" value="S1"/>
    <property type="match status" value="1"/>
</dbReference>
<dbReference type="InterPro" id="IPR003029">
    <property type="entry name" value="S1_domain"/>
</dbReference>
<dbReference type="NCBIfam" id="TIGR03591">
    <property type="entry name" value="polynuc_phos"/>
    <property type="match status" value="1"/>
</dbReference>
<evidence type="ECO:0000259" key="7">
    <source>
        <dbReference type="PROSITE" id="PS50126"/>
    </source>
</evidence>
<comment type="caution">
    <text evidence="8">The sequence shown here is derived from an EMBL/GenBank/DDBJ whole genome shotgun (WGS) entry which is preliminary data.</text>
</comment>
<evidence type="ECO:0000256" key="5">
    <source>
        <dbReference type="HAMAP-Rule" id="MF_01595"/>
    </source>
</evidence>
<dbReference type="SUPFAM" id="SSF46915">
    <property type="entry name" value="Polynucleotide phosphorylase/guanosine pentaphosphate synthase (PNPase/GPSI), domain 3"/>
    <property type="match status" value="1"/>
</dbReference>
<feature type="region of interest" description="Disordered" evidence="6">
    <location>
        <begin position="697"/>
        <end position="741"/>
    </location>
</feature>
<dbReference type="CDD" id="cd02393">
    <property type="entry name" value="KH-I_PNPase"/>
    <property type="match status" value="1"/>
</dbReference>
<evidence type="ECO:0000256" key="3">
    <source>
        <dbReference type="ARBA" id="ARBA00022695"/>
    </source>
</evidence>
<dbReference type="HAMAP" id="MF_01595">
    <property type="entry name" value="PNPase"/>
    <property type="match status" value="1"/>
</dbReference>
<dbReference type="SUPFAM" id="SSF50249">
    <property type="entry name" value="Nucleic acid-binding proteins"/>
    <property type="match status" value="1"/>
</dbReference>
<comment type="subcellular location">
    <subcellularLocation>
        <location evidence="5">Cytoplasm</location>
    </subcellularLocation>
</comment>
<proteinExistence type="inferred from homology"/>
<feature type="binding site" evidence="5">
    <location>
        <position position="492"/>
    </location>
    <ligand>
        <name>Mg(2+)</name>
        <dbReference type="ChEBI" id="CHEBI:18420"/>
    </ligand>
</feature>
<keyword evidence="3 5" id="KW-0548">Nucleotidyltransferase</keyword>
<comment type="catalytic activity">
    <reaction evidence="5">
        <text>RNA(n+1) + phosphate = RNA(n) + a ribonucleoside 5'-diphosphate</text>
        <dbReference type="Rhea" id="RHEA:22096"/>
        <dbReference type="Rhea" id="RHEA-COMP:14527"/>
        <dbReference type="Rhea" id="RHEA-COMP:17342"/>
        <dbReference type="ChEBI" id="CHEBI:43474"/>
        <dbReference type="ChEBI" id="CHEBI:57930"/>
        <dbReference type="ChEBI" id="CHEBI:140395"/>
        <dbReference type="EC" id="2.7.7.8"/>
    </reaction>
</comment>
<dbReference type="InterPro" id="IPR036456">
    <property type="entry name" value="PNPase_PH_RNA-bd_sf"/>
</dbReference>
<dbReference type="SMART" id="SM00322">
    <property type="entry name" value="KH"/>
    <property type="match status" value="1"/>
</dbReference>
<dbReference type="Pfam" id="PF00575">
    <property type="entry name" value="S1"/>
    <property type="match status" value="1"/>
</dbReference>
<dbReference type="PROSITE" id="PS50084">
    <property type="entry name" value="KH_TYPE_1"/>
    <property type="match status" value="1"/>
</dbReference>
<dbReference type="CDD" id="cd04472">
    <property type="entry name" value="S1_PNPase"/>
    <property type="match status" value="1"/>
</dbReference>
<feature type="domain" description="S1 motif" evidence="7">
    <location>
        <begin position="628"/>
        <end position="696"/>
    </location>
</feature>
<dbReference type="FunFam" id="3.30.1370.10:FF:000001">
    <property type="entry name" value="Polyribonucleotide nucleotidyltransferase"/>
    <property type="match status" value="1"/>
</dbReference>